<dbReference type="Proteomes" id="UP000295783">
    <property type="component" value="Unassembled WGS sequence"/>
</dbReference>
<feature type="transmembrane region" description="Helical" evidence="1">
    <location>
        <begin position="87"/>
        <end position="104"/>
    </location>
</feature>
<feature type="transmembrane region" description="Helical" evidence="1">
    <location>
        <begin position="190"/>
        <end position="215"/>
    </location>
</feature>
<name>A0A4R6WI41_9PROT</name>
<evidence type="ECO:0000313" key="3">
    <source>
        <dbReference type="EMBL" id="TDQ77548.1"/>
    </source>
</evidence>
<dbReference type="PANTHER" id="PTHR42208:SF1">
    <property type="entry name" value="HEAVY METAL TRANSPORTER"/>
    <property type="match status" value="1"/>
</dbReference>
<dbReference type="PANTHER" id="PTHR42208">
    <property type="entry name" value="HEAVY METAL TRANSPORTER-RELATED"/>
    <property type="match status" value="1"/>
</dbReference>
<organism evidence="3 4">
    <name type="scientific">Dongia mobilis</name>
    <dbReference type="NCBI Taxonomy" id="578943"/>
    <lineage>
        <taxon>Bacteria</taxon>
        <taxon>Pseudomonadati</taxon>
        <taxon>Pseudomonadota</taxon>
        <taxon>Alphaproteobacteria</taxon>
        <taxon>Rhodospirillales</taxon>
        <taxon>Dongiaceae</taxon>
        <taxon>Dongia</taxon>
    </lineage>
</organism>
<feature type="domain" description="Urease accessory protein UreH-like transmembrane" evidence="2">
    <location>
        <begin position="29"/>
        <end position="233"/>
    </location>
</feature>
<keyword evidence="1" id="KW-0812">Transmembrane</keyword>
<comment type="caution">
    <text evidence="3">The sequence shown here is derived from an EMBL/GenBank/DDBJ whole genome shotgun (WGS) entry which is preliminary data.</text>
</comment>
<evidence type="ECO:0000259" key="2">
    <source>
        <dbReference type="Pfam" id="PF13386"/>
    </source>
</evidence>
<keyword evidence="1" id="KW-0472">Membrane</keyword>
<sequence length="249" mass="25541">MSDGISAFAALAAHCQDVAVAHGPVFLGLLVAGFVGSAGHCVGMCGPFVLAQSGGRMARVPLQGGALRLELRRLQAGLALPYQVGRATTYILAGALLAAPFGVASHLTDWPYLAPSLLAFAAIIFAWQAWRGFGLPSPRLWGDALPRLAGPLLQAPFGWRGFVLGLLLGFMPCGLLYGALAAAAATADPLAAAIGMAGFVLGTIPALGAVGYLGGRAALRWRPLAQRALPFVAGFNACILLAMALRDAL</sequence>
<dbReference type="EMBL" id="SNYW01000014">
    <property type="protein sequence ID" value="TDQ77548.1"/>
    <property type="molecule type" value="Genomic_DNA"/>
</dbReference>
<gene>
    <name evidence="3" type="ORF">A8950_3700</name>
</gene>
<proteinExistence type="predicted"/>
<dbReference type="AlphaFoldDB" id="A0A4R6WI41"/>
<reference evidence="3 4" key="1">
    <citation type="submission" date="2019-03" db="EMBL/GenBank/DDBJ databases">
        <title>Genomic Encyclopedia of Type Strains, Phase III (KMG-III): the genomes of soil and plant-associated and newly described type strains.</title>
        <authorList>
            <person name="Whitman W."/>
        </authorList>
    </citation>
    <scope>NUCLEOTIDE SEQUENCE [LARGE SCALE GENOMIC DNA]</scope>
    <source>
        <strain evidence="3 4">CGMCC 1.7660</strain>
    </source>
</reference>
<evidence type="ECO:0000256" key="1">
    <source>
        <dbReference type="SAM" id="Phobius"/>
    </source>
</evidence>
<evidence type="ECO:0000313" key="4">
    <source>
        <dbReference type="Proteomes" id="UP000295783"/>
    </source>
</evidence>
<protein>
    <recommendedName>
        <fullName evidence="2">Urease accessory protein UreH-like transmembrane domain-containing protein</fullName>
    </recommendedName>
</protein>
<dbReference type="Pfam" id="PF13386">
    <property type="entry name" value="DsbD_2"/>
    <property type="match status" value="1"/>
</dbReference>
<feature type="transmembrane region" description="Helical" evidence="1">
    <location>
        <begin position="162"/>
        <end position="184"/>
    </location>
</feature>
<feature type="transmembrane region" description="Helical" evidence="1">
    <location>
        <begin position="25"/>
        <end position="50"/>
    </location>
</feature>
<dbReference type="InterPro" id="IPR039447">
    <property type="entry name" value="UreH-like_TM_dom"/>
</dbReference>
<keyword evidence="4" id="KW-1185">Reference proteome</keyword>
<dbReference type="OrthoDB" id="5574095at2"/>
<accession>A0A4R6WI41</accession>
<feature type="transmembrane region" description="Helical" evidence="1">
    <location>
        <begin position="110"/>
        <end position="130"/>
    </location>
</feature>
<dbReference type="RefSeq" id="WP_133615138.1">
    <property type="nucleotide sequence ID" value="NZ_SNYW01000014.1"/>
</dbReference>
<keyword evidence="1" id="KW-1133">Transmembrane helix</keyword>
<feature type="transmembrane region" description="Helical" evidence="1">
    <location>
        <begin position="227"/>
        <end position="245"/>
    </location>
</feature>